<accession>A0A1I0QKE7</accession>
<dbReference type="GO" id="GO:0043565">
    <property type="term" value="F:sequence-specific DNA binding"/>
    <property type="evidence" value="ECO:0007669"/>
    <property type="project" value="InterPro"/>
</dbReference>
<dbReference type="OrthoDB" id="1239110at2"/>
<dbReference type="RefSeq" id="WP_089791948.1">
    <property type="nucleotide sequence ID" value="NZ_FOIU01000001.1"/>
</dbReference>
<reference evidence="3" key="1">
    <citation type="submission" date="2016-10" db="EMBL/GenBank/DDBJ databases">
        <authorList>
            <person name="Varghese N."/>
            <person name="Submissions S."/>
        </authorList>
    </citation>
    <scope>NUCLEOTIDE SEQUENCE [LARGE SCALE GENOMIC DNA]</scope>
    <source>
        <strain evidence="3">DSM 17724</strain>
    </source>
</reference>
<dbReference type="PROSITE" id="PS01124">
    <property type="entry name" value="HTH_ARAC_FAMILY_2"/>
    <property type="match status" value="1"/>
</dbReference>
<proteinExistence type="predicted"/>
<sequence>MHIFLVSLIDKKVQEAMVKFSNLPIQTSVLTIRSLEELLYHSGIMLKTYIKLLKTLHILSKDYDHYYRRPLLIKHTLNTVVIENSSAINKDYLQAIQNRVLPYLQDDTSDQPTIIPLHIHFTTMRETFLFSGISICKRDKTVAYSLLHETAMPNSQIQGYNIPKYLEELWDTYLQNPSISLRALCSLHRKSYTGFQKDSKHYLGTTFYHFYQQYKMLEVLDDLMLTDLSIKEIAYKHEFTDYSLLYKLFHRKYSFPFKDIPRLVVENIMLR</sequence>
<dbReference type="Gene3D" id="1.10.10.60">
    <property type="entry name" value="Homeodomain-like"/>
    <property type="match status" value="1"/>
</dbReference>
<dbReference type="SMART" id="SM00342">
    <property type="entry name" value="HTH_ARAC"/>
    <property type="match status" value="1"/>
</dbReference>
<dbReference type="Pfam" id="PF12833">
    <property type="entry name" value="HTH_18"/>
    <property type="match status" value="1"/>
</dbReference>
<dbReference type="InterPro" id="IPR018060">
    <property type="entry name" value="HTH_AraC"/>
</dbReference>
<dbReference type="GO" id="GO:0003700">
    <property type="term" value="F:DNA-binding transcription factor activity"/>
    <property type="evidence" value="ECO:0007669"/>
    <property type="project" value="InterPro"/>
</dbReference>
<gene>
    <name evidence="2" type="ORF">SAMN05421841_1976</name>
</gene>
<evidence type="ECO:0000313" key="2">
    <source>
        <dbReference type="EMBL" id="SEW27738.1"/>
    </source>
</evidence>
<feature type="domain" description="HTH araC/xylS-type" evidence="1">
    <location>
        <begin position="164"/>
        <end position="263"/>
    </location>
</feature>
<keyword evidence="3" id="KW-1185">Reference proteome</keyword>
<evidence type="ECO:0000313" key="3">
    <source>
        <dbReference type="Proteomes" id="UP000199469"/>
    </source>
</evidence>
<dbReference type="AlphaFoldDB" id="A0A1I0QKE7"/>
<dbReference type="Proteomes" id="UP000199469">
    <property type="component" value="Unassembled WGS sequence"/>
</dbReference>
<organism evidence="2 3">
    <name type="scientific">Chryseobacterium wanjuense</name>
    <dbReference type="NCBI Taxonomy" id="356305"/>
    <lineage>
        <taxon>Bacteria</taxon>
        <taxon>Pseudomonadati</taxon>
        <taxon>Bacteroidota</taxon>
        <taxon>Flavobacteriia</taxon>
        <taxon>Flavobacteriales</taxon>
        <taxon>Weeksellaceae</taxon>
        <taxon>Chryseobacterium group</taxon>
        <taxon>Chryseobacterium</taxon>
    </lineage>
</organism>
<dbReference type="EMBL" id="FOIU01000001">
    <property type="protein sequence ID" value="SEW27738.1"/>
    <property type="molecule type" value="Genomic_DNA"/>
</dbReference>
<protein>
    <submittedName>
        <fullName evidence="2">Helix-turn-helix domain-containing protein</fullName>
    </submittedName>
</protein>
<evidence type="ECO:0000259" key="1">
    <source>
        <dbReference type="PROSITE" id="PS01124"/>
    </source>
</evidence>
<name>A0A1I0QKE7_9FLAO</name>